<dbReference type="EMBL" id="NPHW01006981">
    <property type="protein sequence ID" value="OXV05435.1"/>
    <property type="molecule type" value="Genomic_DNA"/>
</dbReference>
<accession>A0A232LMQ7</accession>
<feature type="region of interest" description="Disordered" evidence="1">
    <location>
        <begin position="204"/>
        <end position="311"/>
    </location>
</feature>
<keyword evidence="3" id="KW-1185">Reference proteome</keyword>
<evidence type="ECO:0000256" key="1">
    <source>
        <dbReference type="SAM" id="MobiDB-lite"/>
    </source>
</evidence>
<reference evidence="2 3" key="1">
    <citation type="journal article" date="2015" name="Environ. Microbiol.">
        <title>Metagenome sequence of Elaphomyces granulatus from sporocarp tissue reveals Ascomycota ectomycorrhizal fingerprints of genome expansion and a Proteobacteria-rich microbiome.</title>
        <authorList>
            <person name="Quandt C.A."/>
            <person name="Kohler A."/>
            <person name="Hesse C.N."/>
            <person name="Sharpton T.J."/>
            <person name="Martin F."/>
            <person name="Spatafora J.W."/>
        </authorList>
    </citation>
    <scope>NUCLEOTIDE SEQUENCE [LARGE SCALE GENOMIC DNA]</scope>
    <source>
        <strain evidence="2 3">OSC145934</strain>
    </source>
</reference>
<protein>
    <submittedName>
        <fullName evidence="2">Uncharacterized protein</fullName>
    </submittedName>
</protein>
<feature type="compositionally biased region" description="Basic and acidic residues" evidence="1">
    <location>
        <begin position="251"/>
        <end position="263"/>
    </location>
</feature>
<feature type="compositionally biased region" description="Basic and acidic residues" evidence="1">
    <location>
        <begin position="204"/>
        <end position="239"/>
    </location>
</feature>
<evidence type="ECO:0000313" key="3">
    <source>
        <dbReference type="Proteomes" id="UP000243515"/>
    </source>
</evidence>
<sequence length="402" mass="45792">MDTPSLQPSSPLKAPLLPTSPERINQQKIIHSPLSSDLHQKQSEVQAKIALINSLSRSPAQNPMPQSSTTTSALQRAILGREEAESALARAASQLSEAQSRERRISERLESLLEELQATKERQVHERMIFEKEARKSRKEAFRASSNLVKVQEELRLAKGEIKSLKDEVRSEREAKGKANQEAFERAYALAGLTEELEALKGRLRSFESDNRSDPLEAREKDKCGDADDERGTFTDKDTPSLTTPRRPKRSAGDDSPVRDSKIADLSLSQDDETSSKKARLSRRISNKENQDPNGPEESEVIPTKDPRTEVEWERDLRIKAEDMVHFLKMECQFKRCSCRLAELQGVHYVHDTDWDKRYNKEHYLLDHDGDRNCNDKLLPELSTEQQDSMHRERTIATGKLV</sequence>
<gene>
    <name evidence="2" type="ORF">Egran_06797</name>
</gene>
<feature type="compositionally biased region" description="Polar residues" evidence="1">
    <location>
        <begin position="1"/>
        <end position="10"/>
    </location>
</feature>
<organism evidence="2 3">
    <name type="scientific">Elaphomyces granulatus</name>
    <dbReference type="NCBI Taxonomy" id="519963"/>
    <lineage>
        <taxon>Eukaryota</taxon>
        <taxon>Fungi</taxon>
        <taxon>Dikarya</taxon>
        <taxon>Ascomycota</taxon>
        <taxon>Pezizomycotina</taxon>
        <taxon>Eurotiomycetes</taxon>
        <taxon>Eurotiomycetidae</taxon>
        <taxon>Eurotiales</taxon>
        <taxon>Elaphomycetaceae</taxon>
        <taxon>Elaphomyces</taxon>
    </lineage>
</organism>
<dbReference type="AlphaFoldDB" id="A0A232LMQ7"/>
<name>A0A232LMQ7_9EURO</name>
<dbReference type="PANTHER" id="PTHR42041">
    <property type="entry name" value="DNA ENDONUCLEASE ACTIVATOR CTP1 C-TERMINAL DOMAIN-CONTAINING PROTEIN"/>
    <property type="match status" value="1"/>
</dbReference>
<dbReference type="Proteomes" id="UP000243515">
    <property type="component" value="Unassembled WGS sequence"/>
</dbReference>
<comment type="caution">
    <text evidence="2">The sequence shown here is derived from an EMBL/GenBank/DDBJ whole genome shotgun (WGS) entry which is preliminary data.</text>
</comment>
<dbReference type="OrthoDB" id="4495335at2759"/>
<evidence type="ECO:0000313" key="2">
    <source>
        <dbReference type="EMBL" id="OXV05435.1"/>
    </source>
</evidence>
<proteinExistence type="predicted"/>
<feature type="compositionally biased region" description="Polar residues" evidence="1">
    <location>
        <begin position="56"/>
        <end position="74"/>
    </location>
</feature>
<feature type="region of interest" description="Disordered" evidence="1">
    <location>
        <begin position="56"/>
        <end position="79"/>
    </location>
</feature>
<feature type="region of interest" description="Disordered" evidence="1">
    <location>
        <begin position="1"/>
        <end position="23"/>
    </location>
</feature>
<dbReference type="PANTHER" id="PTHR42041:SF1">
    <property type="entry name" value="DNA ENDONUCLEASE ACTIVATOR CTP1 C-TERMINAL DOMAIN-CONTAINING PROTEIN"/>
    <property type="match status" value="1"/>
</dbReference>